<keyword evidence="3" id="KW-1185">Reference proteome</keyword>
<dbReference type="OrthoDB" id="2336871at2759"/>
<protein>
    <submittedName>
        <fullName evidence="2">Uncharacterized protein</fullName>
    </submittedName>
</protein>
<organism evidence="2 3">
    <name type="scientific">Puccinia graminis f. sp. tritici</name>
    <dbReference type="NCBI Taxonomy" id="56615"/>
    <lineage>
        <taxon>Eukaryota</taxon>
        <taxon>Fungi</taxon>
        <taxon>Dikarya</taxon>
        <taxon>Basidiomycota</taxon>
        <taxon>Pucciniomycotina</taxon>
        <taxon>Pucciniomycetes</taxon>
        <taxon>Pucciniales</taxon>
        <taxon>Pucciniaceae</taxon>
        <taxon>Puccinia</taxon>
    </lineage>
</organism>
<feature type="compositionally biased region" description="Basic and acidic residues" evidence="1">
    <location>
        <begin position="356"/>
        <end position="369"/>
    </location>
</feature>
<feature type="compositionally biased region" description="Basic and acidic residues" evidence="1">
    <location>
        <begin position="436"/>
        <end position="451"/>
    </location>
</feature>
<dbReference type="PANTHER" id="PTHR34587">
    <property type="entry name" value="VWFA DOMAIN-CONTAINING PROTEIN"/>
    <property type="match status" value="1"/>
</dbReference>
<feature type="region of interest" description="Disordered" evidence="1">
    <location>
        <begin position="13"/>
        <end position="73"/>
    </location>
</feature>
<name>A0A5B0LV54_PUCGR</name>
<proteinExistence type="predicted"/>
<evidence type="ECO:0000256" key="1">
    <source>
        <dbReference type="SAM" id="MobiDB-lite"/>
    </source>
</evidence>
<gene>
    <name evidence="2" type="ORF">PGT21_023527</name>
</gene>
<dbReference type="EMBL" id="VSWC01000184">
    <property type="protein sequence ID" value="KAA1067969.1"/>
    <property type="molecule type" value="Genomic_DNA"/>
</dbReference>
<reference evidence="2 3" key="1">
    <citation type="submission" date="2019-05" db="EMBL/GenBank/DDBJ databases">
        <title>Emergence of the Ug99 lineage of the wheat stem rust pathogen through somatic hybridization.</title>
        <authorList>
            <person name="Li F."/>
            <person name="Upadhyaya N.M."/>
            <person name="Sperschneider J."/>
            <person name="Matny O."/>
            <person name="Nguyen-Phuc H."/>
            <person name="Mago R."/>
            <person name="Raley C."/>
            <person name="Miller M.E."/>
            <person name="Silverstein K.A.T."/>
            <person name="Henningsen E."/>
            <person name="Hirsch C.D."/>
            <person name="Visser B."/>
            <person name="Pretorius Z.A."/>
            <person name="Steffenson B.J."/>
            <person name="Schwessinger B."/>
            <person name="Dodds P.N."/>
            <person name="Figueroa M."/>
        </authorList>
    </citation>
    <scope>NUCLEOTIDE SEQUENCE [LARGE SCALE GENOMIC DNA]</scope>
    <source>
        <strain evidence="2">21-0</strain>
    </source>
</reference>
<dbReference type="AlphaFoldDB" id="A0A5B0LV54"/>
<dbReference type="PANTHER" id="PTHR34587:SF2">
    <property type="entry name" value="G-PROTEIN COUPLED RECEPTORS FAMILY 1 PROFILE DOMAIN-CONTAINING PROTEIN"/>
    <property type="match status" value="1"/>
</dbReference>
<dbReference type="InterPro" id="IPR053216">
    <property type="entry name" value="Appressorial_penetr-assoc"/>
</dbReference>
<feature type="compositionally biased region" description="Basic residues" evidence="1">
    <location>
        <begin position="35"/>
        <end position="45"/>
    </location>
</feature>
<accession>A0A5B0LV54</accession>
<feature type="region of interest" description="Disordered" evidence="1">
    <location>
        <begin position="348"/>
        <end position="451"/>
    </location>
</feature>
<dbReference type="Proteomes" id="UP000324748">
    <property type="component" value="Unassembled WGS sequence"/>
</dbReference>
<evidence type="ECO:0000313" key="3">
    <source>
        <dbReference type="Proteomes" id="UP000324748"/>
    </source>
</evidence>
<evidence type="ECO:0000313" key="2">
    <source>
        <dbReference type="EMBL" id="KAA1067969.1"/>
    </source>
</evidence>
<sequence length="451" mass="47855">MVYMTLHQLQATRKERVLNEDEDDPEGSWEASKQKGPKNQKKKNGCIRSSASINRGGVGGVSESSFGSHYRRPSSVDLGTHHLRVYKGFIKGEMATFPHMTRAPLAWPALVATIVLSVLVSERAAYAASTAKPPSPASAAAPEFVTKSLTSSDNFLHFCAGAKLTNGAQVHEGSCNPTPMGFIPSVENMPSVRIVEPSSEAVLPANQDFEVAIYAHKIQLGFFTPPASTYYQAPQQLNKKGLIKGHTHLVIQKSVAKRVFETQDVGGGIAFFKGVAEKQVNGIVKLTVKGGLPAGTYRISTLTSAMNHQPVLLPVARRGAVDDAIYIRVGGAGHSTPKSLVDGKALADASGAEPTKPVDNDGEAKEKSTKKGGKNKPVDHGADSSSDPQGEAGAAKEKDTKKRAKTNPADLDANKPAKGPPKDASSSSSSAQGEPPKQKDKDIKDVKNQNH</sequence>
<comment type="caution">
    <text evidence="2">The sequence shown here is derived from an EMBL/GenBank/DDBJ whole genome shotgun (WGS) entry which is preliminary data.</text>
</comment>